<evidence type="ECO:0000256" key="3">
    <source>
        <dbReference type="ARBA" id="ARBA00022643"/>
    </source>
</evidence>
<evidence type="ECO:0000256" key="8">
    <source>
        <dbReference type="ARBA" id="ARBA00049447"/>
    </source>
</evidence>
<dbReference type="PANTHER" id="PTHR45936">
    <property type="entry name" value="TRNA-DIHYDROURIDINE(20) SYNTHASE [NAD(P)+]-LIKE"/>
    <property type="match status" value="1"/>
</dbReference>
<dbReference type="GO" id="GO:0017150">
    <property type="term" value="F:tRNA dihydrouridine synthase activity"/>
    <property type="evidence" value="ECO:0000318"/>
    <property type="project" value="GO_Central"/>
</dbReference>
<dbReference type="VEuPathDB" id="FungiDB:SJAG_03236"/>
<dbReference type="GO" id="GO:0002943">
    <property type="term" value="P:tRNA dihydrouridine synthesis"/>
    <property type="evidence" value="ECO:0000318"/>
    <property type="project" value="GO_Central"/>
</dbReference>
<dbReference type="EMBL" id="KE651167">
    <property type="protein sequence ID" value="EEB08103.1"/>
    <property type="molecule type" value="Genomic_DNA"/>
</dbReference>
<accession>B6K3P6</accession>
<dbReference type="GO" id="GO:0005737">
    <property type="term" value="C:cytoplasm"/>
    <property type="evidence" value="ECO:0000318"/>
    <property type="project" value="GO_Central"/>
</dbReference>
<dbReference type="InterPro" id="IPR013785">
    <property type="entry name" value="Aldolase_TIM"/>
</dbReference>
<dbReference type="eggNOG" id="KOG2334">
    <property type="taxonomic scope" value="Eukaryota"/>
</dbReference>
<evidence type="ECO:0000256" key="1">
    <source>
        <dbReference type="ARBA" id="ARBA00001917"/>
    </source>
</evidence>
<evidence type="ECO:0000256" key="5">
    <source>
        <dbReference type="ARBA" id="ARBA00022694"/>
    </source>
</evidence>
<evidence type="ECO:0000256" key="2">
    <source>
        <dbReference type="ARBA" id="ARBA00022630"/>
    </source>
</evidence>
<evidence type="ECO:0000256" key="7">
    <source>
        <dbReference type="ARBA" id="ARBA00048342"/>
    </source>
</evidence>
<keyword evidence="3" id="KW-0288">FMN</keyword>
<dbReference type="PANTHER" id="PTHR45936:SF1">
    <property type="entry name" value="TRNA-DIHYDROURIDINE(20) SYNTHASE [NAD(P)+]-LIKE"/>
    <property type="match status" value="1"/>
</dbReference>
<dbReference type="GO" id="GO:0050660">
    <property type="term" value="F:flavin adenine dinucleotide binding"/>
    <property type="evidence" value="ECO:0007669"/>
    <property type="project" value="InterPro"/>
</dbReference>
<dbReference type="OrthoDB" id="10262250at2759"/>
<keyword evidence="6" id="KW-0560">Oxidoreductase</keyword>
<dbReference type="Gene3D" id="3.20.20.70">
    <property type="entry name" value="Aldolase class I"/>
    <property type="match status" value="1"/>
</dbReference>
<keyword evidence="12" id="KW-1185">Reference proteome</keyword>
<evidence type="ECO:0000313" key="10">
    <source>
        <dbReference type="EMBL" id="EEB08103.1"/>
    </source>
</evidence>
<comment type="catalytic activity">
    <reaction evidence="7">
        <text>a 5,6-dihydrouridine in mRNA + NAD(+) = a uridine in mRNA + NADH + H(+)</text>
        <dbReference type="Rhea" id="RHEA:69851"/>
        <dbReference type="Rhea" id="RHEA-COMP:14658"/>
        <dbReference type="Rhea" id="RHEA-COMP:17789"/>
        <dbReference type="ChEBI" id="CHEBI:15378"/>
        <dbReference type="ChEBI" id="CHEBI:57540"/>
        <dbReference type="ChEBI" id="CHEBI:57945"/>
        <dbReference type="ChEBI" id="CHEBI:65315"/>
        <dbReference type="ChEBI" id="CHEBI:74443"/>
    </reaction>
    <physiologicalReaction direction="right-to-left" evidence="7">
        <dbReference type="Rhea" id="RHEA:69853"/>
    </physiologicalReaction>
</comment>
<dbReference type="PROSITE" id="PS01136">
    <property type="entry name" value="UPF0034"/>
    <property type="match status" value="1"/>
</dbReference>
<dbReference type="AlphaFoldDB" id="B6K3P6"/>
<keyword evidence="2" id="KW-0285">Flavoprotein</keyword>
<name>B6K3P6_SCHJY</name>
<dbReference type="InterPro" id="IPR052582">
    <property type="entry name" value="tRNA-DUS-like"/>
</dbReference>
<protein>
    <submittedName>
        <fullName evidence="10">tRNA dihydrouridine synthase Dus2</fullName>
    </submittedName>
</protein>
<dbReference type="RefSeq" id="XP_002174396.1">
    <property type="nucleotide sequence ID" value="XM_002174360.1"/>
</dbReference>
<evidence type="ECO:0000256" key="4">
    <source>
        <dbReference type="ARBA" id="ARBA00022664"/>
    </source>
</evidence>
<proteinExistence type="predicted"/>
<evidence type="ECO:0000313" key="11">
    <source>
        <dbReference type="JaponicusDB" id="SJAG_03236"/>
    </source>
</evidence>
<evidence type="ECO:0000313" key="12">
    <source>
        <dbReference type="Proteomes" id="UP000001744"/>
    </source>
</evidence>
<dbReference type="Pfam" id="PF01207">
    <property type="entry name" value="Dus"/>
    <property type="match status" value="1"/>
</dbReference>
<gene>
    <name evidence="11" type="primary">dus2</name>
    <name evidence="10" type="ORF">SJAG_03236</name>
</gene>
<comment type="cofactor">
    <cofactor evidence="1">
        <name>FMN</name>
        <dbReference type="ChEBI" id="CHEBI:58210"/>
    </cofactor>
</comment>
<sequence>MVRIGELPTRLLALRYGADLVWGPEIVDKALVSGEKAQRVVNDHCQTIDFVKPPSNKVIFRLHPLEKGRLIFQLGSCNPELAVEAAKLVVNDVSAIDLNCGCPKHFSVHAGMGAGLLKNLDRLESILRALVEQVGQPNNIGISCKIRLLDTHEATLDMVRRLCKTGIRAITVHCRTTPMRNTEPAIRTSLRDIAEICHSYHVSILVNGDVDNRKMAKELCEEYGVDGAVIARAAEKNVSCFREEGLLPIQQVVKDYVKMCLEVDNNFGNTKYCLIQWMQGNFPKDIRQRAQVAKSYGQLLECFDLSWDRSSESQTVQSQKSKNYALFLSLYKNDNFLSTLCDENLLNLLSKNDCTKVIIHLNADTLSDTQEKAVQRLRKRGIRIELVDALHPLDAIISKANVVVCSSACESILAEADRKKKPVVKVFTRTTNSEEEKENSNALIADETPVIDQLRSCFEKNL</sequence>
<keyword evidence="4" id="KW-0507">mRNA processing</keyword>
<dbReference type="STRING" id="402676.B6K3P6"/>
<reference evidence="10 12" key="1">
    <citation type="journal article" date="2011" name="Science">
        <title>Comparative functional genomics of the fission yeasts.</title>
        <authorList>
            <person name="Rhind N."/>
            <person name="Chen Z."/>
            <person name="Yassour M."/>
            <person name="Thompson D.A."/>
            <person name="Haas B.J."/>
            <person name="Habib N."/>
            <person name="Wapinski I."/>
            <person name="Roy S."/>
            <person name="Lin M.F."/>
            <person name="Heiman D.I."/>
            <person name="Young S.K."/>
            <person name="Furuya K."/>
            <person name="Guo Y."/>
            <person name="Pidoux A."/>
            <person name="Chen H.M."/>
            <person name="Robbertse B."/>
            <person name="Goldberg J.M."/>
            <person name="Aoki K."/>
            <person name="Bayne E.H."/>
            <person name="Berlin A.M."/>
            <person name="Desjardins C.A."/>
            <person name="Dobbs E."/>
            <person name="Dukaj L."/>
            <person name="Fan L."/>
            <person name="FitzGerald M.G."/>
            <person name="French C."/>
            <person name="Gujja S."/>
            <person name="Hansen K."/>
            <person name="Keifenheim D."/>
            <person name="Levin J.Z."/>
            <person name="Mosher R.A."/>
            <person name="Mueller C.A."/>
            <person name="Pfiffner J."/>
            <person name="Priest M."/>
            <person name="Russ C."/>
            <person name="Smialowska A."/>
            <person name="Swoboda P."/>
            <person name="Sykes S.M."/>
            <person name="Vaughn M."/>
            <person name="Vengrova S."/>
            <person name="Yoder R."/>
            <person name="Zeng Q."/>
            <person name="Allshire R."/>
            <person name="Baulcombe D."/>
            <person name="Birren B.W."/>
            <person name="Brown W."/>
            <person name="Ekwall K."/>
            <person name="Kellis M."/>
            <person name="Leatherwood J."/>
            <person name="Levin H."/>
            <person name="Margalit H."/>
            <person name="Martienssen R."/>
            <person name="Nieduszynski C.A."/>
            <person name="Spatafora J.W."/>
            <person name="Friedman N."/>
            <person name="Dalgaard J.Z."/>
            <person name="Baumann P."/>
            <person name="Niki H."/>
            <person name="Regev A."/>
            <person name="Nusbaum C."/>
        </authorList>
    </citation>
    <scope>NUCLEOTIDE SEQUENCE [LARGE SCALE GENOMIC DNA]</scope>
    <source>
        <strain evidence="12">yFS275 / FY16936</strain>
    </source>
</reference>
<keyword evidence="5" id="KW-0819">tRNA processing</keyword>
<evidence type="ECO:0000256" key="6">
    <source>
        <dbReference type="ARBA" id="ARBA00023002"/>
    </source>
</evidence>
<dbReference type="Proteomes" id="UP000001744">
    <property type="component" value="Unassembled WGS sequence"/>
</dbReference>
<dbReference type="InterPro" id="IPR035587">
    <property type="entry name" value="DUS-like_FMN-bd"/>
</dbReference>
<feature type="domain" description="DUS-like FMN-binding" evidence="9">
    <location>
        <begin position="1"/>
        <end position="243"/>
    </location>
</feature>
<organism evidence="10 12">
    <name type="scientific">Schizosaccharomyces japonicus (strain yFS275 / FY16936)</name>
    <name type="common">Fission yeast</name>
    <dbReference type="NCBI Taxonomy" id="402676"/>
    <lineage>
        <taxon>Eukaryota</taxon>
        <taxon>Fungi</taxon>
        <taxon>Dikarya</taxon>
        <taxon>Ascomycota</taxon>
        <taxon>Taphrinomycotina</taxon>
        <taxon>Schizosaccharomycetes</taxon>
        <taxon>Schizosaccharomycetales</taxon>
        <taxon>Schizosaccharomycetaceae</taxon>
        <taxon>Schizosaccharomyces</taxon>
    </lineage>
</organism>
<dbReference type="GO" id="GO:0006397">
    <property type="term" value="P:mRNA processing"/>
    <property type="evidence" value="ECO:0007669"/>
    <property type="project" value="UniProtKB-KW"/>
</dbReference>
<dbReference type="SUPFAM" id="SSF51395">
    <property type="entry name" value="FMN-linked oxidoreductases"/>
    <property type="match status" value="1"/>
</dbReference>
<dbReference type="JaponicusDB" id="SJAG_03236">
    <property type="gene designation" value="dus2"/>
</dbReference>
<dbReference type="HOGENOM" id="CLU_013299_3_0_1"/>
<comment type="catalytic activity">
    <reaction evidence="8">
        <text>a 5,6-dihydrouridine in mRNA + NADP(+) = a uridine in mRNA + NADPH + H(+)</text>
        <dbReference type="Rhea" id="RHEA:69855"/>
        <dbReference type="Rhea" id="RHEA-COMP:14658"/>
        <dbReference type="Rhea" id="RHEA-COMP:17789"/>
        <dbReference type="ChEBI" id="CHEBI:15378"/>
        <dbReference type="ChEBI" id="CHEBI:57783"/>
        <dbReference type="ChEBI" id="CHEBI:58349"/>
        <dbReference type="ChEBI" id="CHEBI:65315"/>
        <dbReference type="ChEBI" id="CHEBI:74443"/>
    </reaction>
    <physiologicalReaction direction="right-to-left" evidence="8">
        <dbReference type="Rhea" id="RHEA:69857"/>
    </physiologicalReaction>
</comment>
<dbReference type="GeneID" id="7049144"/>
<dbReference type="CDD" id="cd02801">
    <property type="entry name" value="DUS_like_FMN"/>
    <property type="match status" value="1"/>
</dbReference>
<evidence type="ECO:0000259" key="9">
    <source>
        <dbReference type="Pfam" id="PF01207"/>
    </source>
</evidence>
<dbReference type="InterPro" id="IPR018517">
    <property type="entry name" value="tRNA_hU_synthase_CS"/>
</dbReference>